<evidence type="ECO:0000313" key="11">
    <source>
        <dbReference type="Proteomes" id="UP000078512"/>
    </source>
</evidence>
<keyword evidence="9" id="KW-0472">Membrane</keyword>
<dbReference type="PANTHER" id="PTHR13344:SF0">
    <property type="entry name" value="NADH DEHYDROGENASE [UBIQUINONE] 1 ALPHA SUBCOMPLEX SUBUNIT 8"/>
    <property type="match status" value="1"/>
</dbReference>
<evidence type="ECO:0000256" key="2">
    <source>
        <dbReference type="ARBA" id="ARBA00010705"/>
    </source>
</evidence>
<dbReference type="PANTHER" id="PTHR13344">
    <property type="entry name" value="NADH-UBIQUINONE OXIDOREDUCTASE"/>
    <property type="match status" value="1"/>
</dbReference>
<keyword evidence="9" id="KW-0999">Mitochondrion inner membrane</keyword>
<sequence length="149" mass="17022">MSTFREASHITTGKFVDPTPAPAEAAHPEVGATSAPLKSAAFFIGSYCKDYNEDFMLCKDENNDPAHCLKEGRKVTRCAMDLITKLRENCEKEWEAHYKCLEKHNQEYYACRKPERTFNECVFSKLKLEKVIPGASNTPIHLRENTIYN</sequence>
<dbReference type="AlphaFoldDB" id="A0A197JK36"/>
<evidence type="ECO:0000256" key="1">
    <source>
        <dbReference type="ARBA" id="ARBA00003195"/>
    </source>
</evidence>
<protein>
    <recommendedName>
        <fullName evidence="9">NADH-ubiquinone oxidoreductase</fullName>
    </recommendedName>
</protein>
<dbReference type="PROSITE" id="PS51808">
    <property type="entry name" value="CHCH"/>
    <property type="match status" value="1"/>
</dbReference>
<keyword evidence="3 9" id="KW-0813">Transport</keyword>
<dbReference type="STRING" id="1314771.A0A197JK36"/>
<dbReference type="GO" id="GO:0006120">
    <property type="term" value="P:mitochondrial electron transport, NADH to ubiquinone"/>
    <property type="evidence" value="ECO:0007669"/>
    <property type="project" value="InterPro"/>
</dbReference>
<dbReference type="OrthoDB" id="276296at2759"/>
<evidence type="ECO:0000256" key="7">
    <source>
        <dbReference type="ARBA" id="ARBA00023128"/>
    </source>
</evidence>
<evidence type="ECO:0000313" key="10">
    <source>
        <dbReference type="EMBL" id="OAQ25577.1"/>
    </source>
</evidence>
<dbReference type="GO" id="GO:0005743">
    <property type="term" value="C:mitochondrial inner membrane"/>
    <property type="evidence" value="ECO:0007669"/>
    <property type="project" value="UniProtKB-SubCell"/>
</dbReference>
<keyword evidence="6 9" id="KW-0249">Electron transport</keyword>
<comment type="function">
    <text evidence="1 9">Accessory subunit of the mitochondrial membrane respiratory chain NADH dehydrogenase (Complex I), that is believed not to be involved in catalysis. Complex I functions in the transfer of electrons from NADH to the respiratory chain. The immediate electron acceptor for the enzyme is believed to be ubiquinone.</text>
</comment>
<dbReference type="PIRSF" id="PIRSF017016">
    <property type="entry name" value="NDUA8"/>
    <property type="match status" value="1"/>
</dbReference>
<organism evidence="10 11">
    <name type="scientific">Linnemannia elongata AG-77</name>
    <dbReference type="NCBI Taxonomy" id="1314771"/>
    <lineage>
        <taxon>Eukaryota</taxon>
        <taxon>Fungi</taxon>
        <taxon>Fungi incertae sedis</taxon>
        <taxon>Mucoromycota</taxon>
        <taxon>Mortierellomycotina</taxon>
        <taxon>Mortierellomycetes</taxon>
        <taxon>Mortierellales</taxon>
        <taxon>Mortierellaceae</taxon>
        <taxon>Linnemannia</taxon>
    </lineage>
</organism>
<accession>A0A197JK36</accession>
<evidence type="ECO:0000256" key="9">
    <source>
        <dbReference type="PIRNR" id="PIRNR017016"/>
    </source>
</evidence>
<evidence type="ECO:0000256" key="8">
    <source>
        <dbReference type="ARBA" id="ARBA00023157"/>
    </source>
</evidence>
<dbReference type="Proteomes" id="UP000078512">
    <property type="component" value="Unassembled WGS sequence"/>
</dbReference>
<keyword evidence="8" id="KW-1015">Disulfide bond</keyword>
<reference evidence="10 11" key="1">
    <citation type="submission" date="2016-05" db="EMBL/GenBank/DDBJ databases">
        <title>Genome sequencing reveals origins of a unique bacterial endosymbiosis in the earliest lineages of terrestrial Fungi.</title>
        <authorList>
            <consortium name="DOE Joint Genome Institute"/>
            <person name="Uehling J."/>
            <person name="Gryganskyi A."/>
            <person name="Hameed K."/>
            <person name="Tschaplinski T."/>
            <person name="Misztal P."/>
            <person name="Wu S."/>
            <person name="Desiro A."/>
            <person name="Vande Pol N."/>
            <person name="Du Z.-Y."/>
            <person name="Zienkiewicz A."/>
            <person name="Zienkiewicz K."/>
            <person name="Morin E."/>
            <person name="Tisserant E."/>
            <person name="Splivallo R."/>
            <person name="Hainaut M."/>
            <person name="Henrissat B."/>
            <person name="Ohm R."/>
            <person name="Kuo A."/>
            <person name="Yan J."/>
            <person name="Lipzen A."/>
            <person name="Nolan M."/>
            <person name="Labutti K."/>
            <person name="Barry K."/>
            <person name="Goldstein A."/>
            <person name="Labbe J."/>
            <person name="Schadt C."/>
            <person name="Tuskan G."/>
            <person name="Grigoriev I."/>
            <person name="Martin F."/>
            <person name="Vilgalys R."/>
            <person name="Bonito G."/>
        </authorList>
    </citation>
    <scope>NUCLEOTIDE SEQUENCE [LARGE SCALE GENOMIC DNA]</scope>
    <source>
        <strain evidence="10 11">AG-77</strain>
    </source>
</reference>
<evidence type="ECO:0000256" key="3">
    <source>
        <dbReference type="ARBA" id="ARBA00022448"/>
    </source>
</evidence>
<comment type="similarity">
    <text evidence="2 9">Belongs to the complex I NDUFA8 subunit family.</text>
</comment>
<dbReference type="EMBL" id="KV442077">
    <property type="protein sequence ID" value="OAQ25577.1"/>
    <property type="molecule type" value="Genomic_DNA"/>
</dbReference>
<keyword evidence="7 9" id="KW-0496">Mitochondrion</keyword>
<name>A0A197JK36_9FUNG</name>
<dbReference type="InterPro" id="IPR016680">
    <property type="entry name" value="NDUFA8"/>
</dbReference>
<evidence type="ECO:0000256" key="5">
    <source>
        <dbReference type="ARBA" id="ARBA00022737"/>
    </source>
</evidence>
<evidence type="ECO:0000256" key="6">
    <source>
        <dbReference type="ARBA" id="ARBA00022982"/>
    </source>
</evidence>
<proteinExistence type="inferred from homology"/>
<keyword evidence="5" id="KW-0677">Repeat</keyword>
<gene>
    <name evidence="10" type="ORF">K457DRAFT_141087</name>
</gene>
<keyword evidence="11" id="KW-1185">Reference proteome</keyword>
<keyword evidence="4 9" id="KW-0679">Respiratory chain</keyword>
<evidence type="ECO:0000256" key="4">
    <source>
        <dbReference type="ARBA" id="ARBA00022660"/>
    </source>
</evidence>
<comment type="subcellular location">
    <subcellularLocation>
        <location evidence="9">Mitochondrion inner membrane</location>
    </subcellularLocation>
</comment>